<dbReference type="FunFam" id="3.30.950.10:FF:000008">
    <property type="entry name" value="Related to MET1-siroheme synthase"/>
    <property type="match status" value="1"/>
</dbReference>
<dbReference type="GO" id="GO:0032259">
    <property type="term" value="P:methylation"/>
    <property type="evidence" value="ECO:0007669"/>
    <property type="project" value="UniProtKB-KW"/>
</dbReference>
<feature type="transmembrane region" description="Helical" evidence="11">
    <location>
        <begin position="105"/>
        <end position="129"/>
    </location>
</feature>
<dbReference type="FunFam" id="3.40.1010.10:FF:000003">
    <property type="entry name" value="Putative Uroporphyrinogen-III C-methyltransferase"/>
    <property type="match status" value="1"/>
</dbReference>
<keyword evidence="5" id="KW-0949">S-adenosyl-L-methionine</keyword>
<dbReference type="InterPro" id="IPR028162">
    <property type="entry name" value="Met8_C"/>
</dbReference>
<keyword evidence="4 15" id="KW-0808">Transferase</keyword>
<evidence type="ECO:0000259" key="12">
    <source>
        <dbReference type="Pfam" id="PF00590"/>
    </source>
</evidence>
<dbReference type="PANTHER" id="PTHR45790">
    <property type="entry name" value="SIROHEME SYNTHASE-RELATED"/>
    <property type="match status" value="1"/>
</dbReference>
<keyword evidence="11" id="KW-0812">Transmembrane</keyword>
<evidence type="ECO:0000256" key="9">
    <source>
        <dbReference type="ARBA" id="ARBA00035662"/>
    </source>
</evidence>
<feature type="domain" description="Tetrapyrrole methylase" evidence="12">
    <location>
        <begin position="503"/>
        <end position="718"/>
    </location>
</feature>
<dbReference type="InterPro" id="IPR000878">
    <property type="entry name" value="4pyrrol_Mease"/>
</dbReference>
<keyword evidence="8" id="KW-0627">Porphyrin biosynthesis</keyword>
<sequence length="795" mass="87413">MSSLASPPSLWISFWMFLTTLIVSWDAGYCFMRPRSLPGGDLSWIWKPYNDFPYGEIDYLYGWKAFNEKDGFTAAQALLNVVEILLAIGYLYLRHISPRNKPFQKYHAVAPLVGFAGAIMTASKTVLYFLQEYFCGWCNVGHNDRWTFWMVWVIPNGTWIILPAIVSVILGRYIAAALERDAIYSPVSISLPRTESPAEKSASTRTEEPSQLPAALPLTFHPRALSILIVGSNRLAASRALTFLEADAKVFLLTSSEEVAKEIKELEEGGRVSLLQSTASDSAAWSELLAKYDISLACVTDTLISTPSRRSLASATIIYQTCSSLHIPVNISDQPLLSTYTFPSVHRFAGADGPSHLQVAVSTNGQGCRMSGRIKREIVSRLPADVGKAVDNVGKLRTRAKVRAKISEEDDGPLNMPVPQLSTPSISRRNSEEVIQQLSEEEQQLRRMRWVYQMSEYYSFEHLAKISNEEMDKALEIWGQRDEGYLPHHDGKTANASEKKGRILLIGSGPGHPGLLTMAAHTALRTATLILSDKLVPAEILALIPNSTKLHIAKKFPGNAEGAQNEMMELALEGAQRGETVVRLKQGDPFVYGRGGEEVLYFRQHGFESTVIPGISSALAAPLMMGIPVTQRGVAESLVLCTGVGRQGKAVQLPGYVKSRTLVMLMGVARISQIIEVLTSSTAAGRDGAAYPPHLPIAVIERASSPDQRVILSTLEKIQPALKQVDERPPGMMLVGWAALALEGKGRVDVLDRSEDDEAEMVESWLAEGQDGELKGWKVREGLNDEWRGILNGTI</sequence>
<dbReference type="GO" id="GO:0043115">
    <property type="term" value="F:precorrin-2 dehydrogenase activity"/>
    <property type="evidence" value="ECO:0007669"/>
    <property type="project" value="UniProtKB-EC"/>
</dbReference>
<dbReference type="SUPFAM" id="SSF51735">
    <property type="entry name" value="NAD(P)-binding Rossmann-fold domains"/>
    <property type="match status" value="1"/>
</dbReference>
<feature type="transmembrane region" description="Helical" evidence="11">
    <location>
        <begin position="12"/>
        <end position="32"/>
    </location>
</feature>
<evidence type="ECO:0000313" key="15">
    <source>
        <dbReference type="EMBL" id="OXG23798.1"/>
    </source>
</evidence>
<feature type="transmembrane region" description="Helical" evidence="11">
    <location>
        <begin position="149"/>
        <end position="170"/>
    </location>
</feature>
<evidence type="ECO:0000313" key="16">
    <source>
        <dbReference type="Proteomes" id="UP000199727"/>
    </source>
</evidence>
<dbReference type="InterPro" id="IPR006366">
    <property type="entry name" value="CobA/CysG_C"/>
</dbReference>
<keyword evidence="11" id="KW-1133">Transmembrane helix</keyword>
<dbReference type="GO" id="GO:0019354">
    <property type="term" value="P:siroheme biosynthetic process"/>
    <property type="evidence" value="ECO:0007669"/>
    <property type="project" value="InterPro"/>
</dbReference>
<dbReference type="SUPFAM" id="SSF53790">
    <property type="entry name" value="Tetrapyrrole methylase"/>
    <property type="match status" value="1"/>
</dbReference>
<keyword evidence="11" id="KW-0472">Membrane</keyword>
<evidence type="ECO:0000256" key="11">
    <source>
        <dbReference type="SAM" id="Phobius"/>
    </source>
</evidence>
<keyword evidence="2" id="KW-0488">Methylation</keyword>
<reference evidence="15 16" key="1">
    <citation type="submission" date="2017-06" db="EMBL/GenBank/DDBJ databases">
        <title>Global population genomics of the pathogenic fungus Cryptococcus neoformans var. grubii.</title>
        <authorList>
            <person name="Cuomo C."/>
            <person name="Litvintseva A."/>
            <person name="Chen Y."/>
            <person name="Young S."/>
            <person name="Zeng Q."/>
            <person name="Chapman S."/>
            <person name="Gujja S."/>
            <person name="Saif S."/>
            <person name="Birren B."/>
        </authorList>
    </citation>
    <scope>NUCLEOTIDE SEQUENCE [LARGE SCALE GENOMIC DNA]</scope>
    <source>
        <strain evidence="15 16">Tu259-1</strain>
    </source>
</reference>
<comment type="similarity">
    <text evidence="9">In the N-terminal section; belongs to the precorrin methyltransferase family.</text>
</comment>
<evidence type="ECO:0000256" key="5">
    <source>
        <dbReference type="ARBA" id="ARBA00022691"/>
    </source>
</evidence>
<dbReference type="Pfam" id="PF14824">
    <property type="entry name" value="Sirohm_synth_M"/>
    <property type="match status" value="1"/>
</dbReference>
<keyword evidence="6" id="KW-0560">Oxidoreductase</keyword>
<dbReference type="InterPro" id="IPR035996">
    <property type="entry name" value="4pyrrol_Methylase_sf"/>
</dbReference>
<dbReference type="InterPro" id="IPR050161">
    <property type="entry name" value="Siro_Cobalamin_biosynth"/>
</dbReference>
<evidence type="ECO:0000256" key="7">
    <source>
        <dbReference type="ARBA" id="ARBA00023027"/>
    </source>
</evidence>
<dbReference type="NCBIfam" id="TIGR01469">
    <property type="entry name" value="cobA_cysG_Cterm"/>
    <property type="match status" value="1"/>
</dbReference>
<accession>A0A854QDX6</accession>
<feature type="region of interest" description="Disordered" evidence="10">
    <location>
        <begin position="409"/>
        <end position="430"/>
    </location>
</feature>
<protein>
    <recommendedName>
        <fullName evidence="1">precorrin-2 dehydrogenase</fullName>
        <ecNumber evidence="1">1.3.1.76</ecNumber>
    </recommendedName>
</protein>
<dbReference type="Pfam" id="PF13241">
    <property type="entry name" value="NAD_binding_7"/>
    <property type="match status" value="1"/>
</dbReference>
<keyword evidence="7" id="KW-0520">NAD</keyword>
<proteinExistence type="inferred from homology"/>
<dbReference type="InterPro" id="IPR014776">
    <property type="entry name" value="4pyrrole_Mease_sub2"/>
</dbReference>
<feature type="transmembrane region" description="Helical" evidence="11">
    <location>
        <begin position="72"/>
        <end position="93"/>
    </location>
</feature>
<evidence type="ECO:0000256" key="3">
    <source>
        <dbReference type="ARBA" id="ARBA00022603"/>
    </source>
</evidence>
<dbReference type="Pfam" id="PF14823">
    <property type="entry name" value="Sirohm_synth_C"/>
    <property type="match status" value="1"/>
</dbReference>
<dbReference type="Proteomes" id="UP000199727">
    <property type="component" value="Unassembled WGS sequence"/>
</dbReference>
<dbReference type="Gene3D" id="3.40.1010.10">
    <property type="entry name" value="Cobalt-precorrin-4 Transmethylase, Domain 1"/>
    <property type="match status" value="1"/>
</dbReference>
<dbReference type="Gene3D" id="3.30.950.10">
    <property type="entry name" value="Methyltransferase, Cobalt-precorrin-4 Transmethylase, Domain 2"/>
    <property type="match status" value="1"/>
</dbReference>
<dbReference type="EC" id="1.3.1.76" evidence="1"/>
<dbReference type="SUPFAM" id="SSF75615">
    <property type="entry name" value="Siroheme synthase middle domains-like"/>
    <property type="match status" value="1"/>
</dbReference>
<dbReference type="InterPro" id="IPR014777">
    <property type="entry name" value="4pyrrole_Mease_sub1"/>
</dbReference>
<gene>
    <name evidence="15" type="ORF">C361_02336</name>
</gene>
<evidence type="ECO:0000259" key="14">
    <source>
        <dbReference type="Pfam" id="PF14824"/>
    </source>
</evidence>
<dbReference type="EMBL" id="AMKT01000034">
    <property type="protein sequence ID" value="OXG23798.1"/>
    <property type="molecule type" value="Genomic_DNA"/>
</dbReference>
<evidence type="ECO:0000256" key="8">
    <source>
        <dbReference type="ARBA" id="ARBA00023244"/>
    </source>
</evidence>
<evidence type="ECO:0000256" key="2">
    <source>
        <dbReference type="ARBA" id="ARBA00022481"/>
    </source>
</evidence>
<dbReference type="CDD" id="cd11642">
    <property type="entry name" value="SUMT"/>
    <property type="match status" value="1"/>
</dbReference>
<dbReference type="OrthoDB" id="508204at2759"/>
<name>A0A854QDX6_CRYNE</name>
<keyword evidence="3 15" id="KW-0489">Methyltransferase</keyword>
<evidence type="ECO:0000256" key="10">
    <source>
        <dbReference type="SAM" id="MobiDB-lite"/>
    </source>
</evidence>
<feature type="domain" description="Siroheme biosynthesis protein Met8 C-terminal" evidence="13">
    <location>
        <begin position="440"/>
        <end position="480"/>
    </location>
</feature>
<feature type="domain" description="Siroheme synthase central" evidence="14">
    <location>
        <begin position="356"/>
        <end position="380"/>
    </location>
</feature>
<evidence type="ECO:0000256" key="1">
    <source>
        <dbReference type="ARBA" id="ARBA00012400"/>
    </source>
</evidence>
<comment type="caution">
    <text evidence="15">The sequence shown here is derived from an EMBL/GenBank/DDBJ whole genome shotgun (WGS) entry which is preliminary data.</text>
</comment>
<evidence type="ECO:0000259" key="13">
    <source>
        <dbReference type="Pfam" id="PF14823"/>
    </source>
</evidence>
<organism evidence="15 16">
    <name type="scientific">Cryptococcus neoformans Tu259-1</name>
    <dbReference type="NCBI Taxonomy" id="1230072"/>
    <lineage>
        <taxon>Eukaryota</taxon>
        <taxon>Fungi</taxon>
        <taxon>Dikarya</taxon>
        <taxon>Basidiomycota</taxon>
        <taxon>Agaricomycotina</taxon>
        <taxon>Tremellomycetes</taxon>
        <taxon>Tremellales</taxon>
        <taxon>Cryptococcaceae</taxon>
        <taxon>Cryptococcus</taxon>
        <taxon>Cryptococcus neoformans species complex</taxon>
    </lineage>
</organism>
<evidence type="ECO:0000256" key="4">
    <source>
        <dbReference type="ARBA" id="ARBA00022679"/>
    </source>
</evidence>
<dbReference type="Pfam" id="PF00590">
    <property type="entry name" value="TP_methylase"/>
    <property type="match status" value="1"/>
</dbReference>
<dbReference type="GO" id="GO:0004851">
    <property type="term" value="F:uroporphyrin-III C-methyltransferase activity"/>
    <property type="evidence" value="ECO:0007669"/>
    <property type="project" value="TreeGrafter"/>
</dbReference>
<dbReference type="InterPro" id="IPR028281">
    <property type="entry name" value="Sirohaem_synthase_central"/>
</dbReference>
<dbReference type="AlphaFoldDB" id="A0A854QDX6"/>
<dbReference type="InterPro" id="IPR036291">
    <property type="entry name" value="NAD(P)-bd_dom_sf"/>
</dbReference>
<dbReference type="Gene3D" id="3.40.50.720">
    <property type="entry name" value="NAD(P)-binding Rossmann-like Domain"/>
    <property type="match status" value="1"/>
</dbReference>
<dbReference type="PANTHER" id="PTHR45790:SF6">
    <property type="entry name" value="UROPORPHYRINOGEN-III C-METHYLTRANSFERASE"/>
    <property type="match status" value="1"/>
</dbReference>
<evidence type="ECO:0000256" key="6">
    <source>
        <dbReference type="ARBA" id="ARBA00023002"/>
    </source>
</evidence>